<dbReference type="Proteomes" id="UP000250235">
    <property type="component" value="Unassembled WGS sequence"/>
</dbReference>
<gene>
    <name evidence="2" type="ORF">F511_28295</name>
</gene>
<keyword evidence="1" id="KW-0812">Transmembrane</keyword>
<keyword evidence="3" id="KW-1185">Reference proteome</keyword>
<evidence type="ECO:0000313" key="3">
    <source>
        <dbReference type="Proteomes" id="UP000250235"/>
    </source>
</evidence>
<evidence type="ECO:0000256" key="1">
    <source>
        <dbReference type="SAM" id="Phobius"/>
    </source>
</evidence>
<accession>A0A2Z7AB94</accession>
<name>A0A2Z7AB94_9LAMI</name>
<sequence length="140" mass="15488">MQHAIINPMKCMSAIKDRIGRPVYQLENHLSQPLYPHGVSTGEIIGLTPTAGPTLSCAVATIVLSPAVYLFLSSDDPFTLHSLHIVIPCAIYLLFYDYSPYWGLNLVLPGLFAYLCGIQVTQFHLLAQVVHQLVEPRVVD</sequence>
<reference evidence="2 3" key="1">
    <citation type="journal article" date="2015" name="Proc. Natl. Acad. Sci. U.S.A.">
        <title>The resurrection genome of Boea hygrometrica: A blueprint for survival of dehydration.</title>
        <authorList>
            <person name="Xiao L."/>
            <person name="Yang G."/>
            <person name="Zhang L."/>
            <person name="Yang X."/>
            <person name="Zhao S."/>
            <person name="Ji Z."/>
            <person name="Zhou Q."/>
            <person name="Hu M."/>
            <person name="Wang Y."/>
            <person name="Chen M."/>
            <person name="Xu Y."/>
            <person name="Jin H."/>
            <person name="Xiao X."/>
            <person name="Hu G."/>
            <person name="Bao F."/>
            <person name="Hu Y."/>
            <person name="Wan P."/>
            <person name="Li L."/>
            <person name="Deng X."/>
            <person name="Kuang T."/>
            <person name="Xiang C."/>
            <person name="Zhu J.K."/>
            <person name="Oliver M.J."/>
            <person name="He Y."/>
        </authorList>
    </citation>
    <scope>NUCLEOTIDE SEQUENCE [LARGE SCALE GENOMIC DNA]</scope>
    <source>
        <strain evidence="3">cv. XS01</strain>
    </source>
</reference>
<protein>
    <submittedName>
        <fullName evidence="2">Na+/H+ antiporter</fullName>
    </submittedName>
</protein>
<feature type="transmembrane region" description="Helical" evidence="1">
    <location>
        <begin position="51"/>
        <end position="71"/>
    </location>
</feature>
<feature type="transmembrane region" description="Helical" evidence="1">
    <location>
        <begin position="102"/>
        <end position="127"/>
    </location>
</feature>
<proteinExistence type="predicted"/>
<keyword evidence="1" id="KW-1133">Transmembrane helix</keyword>
<keyword evidence="1" id="KW-0472">Membrane</keyword>
<dbReference type="AlphaFoldDB" id="A0A2Z7AB94"/>
<evidence type="ECO:0000313" key="2">
    <source>
        <dbReference type="EMBL" id="KZV16202.1"/>
    </source>
</evidence>
<dbReference type="EMBL" id="KV019194">
    <property type="protein sequence ID" value="KZV16202.1"/>
    <property type="molecule type" value="Genomic_DNA"/>
</dbReference>
<organism evidence="2 3">
    <name type="scientific">Dorcoceras hygrometricum</name>
    <dbReference type="NCBI Taxonomy" id="472368"/>
    <lineage>
        <taxon>Eukaryota</taxon>
        <taxon>Viridiplantae</taxon>
        <taxon>Streptophyta</taxon>
        <taxon>Embryophyta</taxon>
        <taxon>Tracheophyta</taxon>
        <taxon>Spermatophyta</taxon>
        <taxon>Magnoliopsida</taxon>
        <taxon>eudicotyledons</taxon>
        <taxon>Gunneridae</taxon>
        <taxon>Pentapetalae</taxon>
        <taxon>asterids</taxon>
        <taxon>lamiids</taxon>
        <taxon>Lamiales</taxon>
        <taxon>Gesneriaceae</taxon>
        <taxon>Didymocarpoideae</taxon>
        <taxon>Trichosporeae</taxon>
        <taxon>Loxocarpinae</taxon>
        <taxon>Dorcoceras</taxon>
    </lineage>
</organism>
<feature type="transmembrane region" description="Helical" evidence="1">
    <location>
        <begin position="78"/>
        <end position="96"/>
    </location>
</feature>